<dbReference type="OrthoDB" id="8421534at2"/>
<sequence>MANTTTLVKPLFEHARKVPFNIAPAQGARLASEMFRKKGWVFLNEAEIGQGSDHPPAFNRFREASALFQGLGFRSPALENATYLFKAVFDPEAVSPSFENPSEGFDWMVARLEQLFPR</sequence>
<protein>
    <submittedName>
        <fullName evidence="1">Uncharacterized protein</fullName>
    </submittedName>
</protein>
<accession>Q47DY6</accession>
<evidence type="ECO:0000313" key="1">
    <source>
        <dbReference type="EMBL" id="AAZ46945.1"/>
    </source>
</evidence>
<dbReference type="STRING" id="159087.Daro_2206"/>
<name>Q47DY6_DECAR</name>
<dbReference type="AlphaFoldDB" id="Q47DY6"/>
<organism evidence="1">
    <name type="scientific">Dechloromonas aromatica (strain RCB)</name>
    <dbReference type="NCBI Taxonomy" id="159087"/>
    <lineage>
        <taxon>Bacteria</taxon>
        <taxon>Pseudomonadati</taxon>
        <taxon>Pseudomonadota</taxon>
        <taxon>Betaproteobacteria</taxon>
        <taxon>Rhodocyclales</taxon>
        <taxon>Azonexaceae</taxon>
        <taxon>Dechloromonas</taxon>
    </lineage>
</organism>
<dbReference type="HOGENOM" id="CLU_2069209_0_0_4"/>
<dbReference type="EMBL" id="CP000089">
    <property type="protein sequence ID" value="AAZ46945.1"/>
    <property type="molecule type" value="Genomic_DNA"/>
</dbReference>
<gene>
    <name evidence="1" type="ordered locus">Daro_2206</name>
</gene>
<dbReference type="KEGG" id="dar:Daro_2206"/>
<reference evidence="1" key="1">
    <citation type="submission" date="2005-08" db="EMBL/GenBank/DDBJ databases">
        <title>Complete sequence of Dechloromonas aromatica RCB.</title>
        <authorList>
            <person name="Salinero K.K."/>
            <person name="Copeland A."/>
            <person name="Lucas S."/>
            <person name="Lapidus A."/>
            <person name="Barry K."/>
            <person name="Detter J.C."/>
            <person name="Glavina T."/>
            <person name="Hammon N."/>
            <person name="Israni S."/>
            <person name="Pitluck S."/>
            <person name="Di Bartolo G."/>
            <person name="Trong S."/>
            <person name="Schmutz J."/>
            <person name="Larimer F."/>
            <person name="Land M."/>
            <person name="Ivanova N."/>
            <person name="Richardson P."/>
        </authorList>
    </citation>
    <scope>NUCLEOTIDE SEQUENCE</scope>
    <source>
        <strain evidence="1">RCB</strain>
    </source>
</reference>
<proteinExistence type="predicted"/>